<feature type="transmembrane region" description="Helical" evidence="6">
    <location>
        <begin position="268"/>
        <end position="285"/>
    </location>
</feature>
<keyword evidence="2 6" id="KW-1003">Cell membrane</keyword>
<protein>
    <recommendedName>
        <fullName evidence="6">Copper resistance protein D</fullName>
    </recommendedName>
</protein>
<dbReference type="GO" id="GO:0046688">
    <property type="term" value="P:response to copper ion"/>
    <property type="evidence" value="ECO:0007669"/>
    <property type="project" value="UniProtKB-UniRule"/>
</dbReference>
<name>A0A2P8VKR7_9ENTR</name>
<dbReference type="OrthoDB" id="7032707at2"/>
<dbReference type="InterPro" id="IPR008457">
    <property type="entry name" value="Cu-R_CopD_dom"/>
</dbReference>
<evidence type="ECO:0000259" key="7">
    <source>
        <dbReference type="Pfam" id="PF05425"/>
    </source>
</evidence>
<comment type="function">
    <text evidence="6">Involved in copper resistance.</text>
</comment>
<keyword evidence="9" id="KW-1185">Reference proteome</keyword>
<dbReference type="PANTHER" id="PTHR34820">
    <property type="entry name" value="INNER MEMBRANE PROTEIN YEBZ"/>
    <property type="match status" value="1"/>
</dbReference>
<comment type="subcellular location">
    <subcellularLocation>
        <location evidence="6">Cell inner membrane</location>
        <topology evidence="6">Multi-pass membrane protein</topology>
    </subcellularLocation>
    <subcellularLocation>
        <location evidence="1">Cell membrane</location>
        <topology evidence="1">Multi-pass membrane protein</topology>
    </subcellularLocation>
</comment>
<keyword evidence="4 6" id="KW-1133">Transmembrane helix</keyword>
<evidence type="ECO:0000256" key="1">
    <source>
        <dbReference type="ARBA" id="ARBA00004651"/>
    </source>
</evidence>
<keyword evidence="5 6" id="KW-0472">Membrane</keyword>
<dbReference type="InterPro" id="IPR032694">
    <property type="entry name" value="CopC/D"/>
</dbReference>
<dbReference type="GO" id="GO:0006825">
    <property type="term" value="P:copper ion transport"/>
    <property type="evidence" value="ECO:0007669"/>
    <property type="project" value="InterPro"/>
</dbReference>
<feature type="transmembrane region" description="Helical" evidence="6">
    <location>
        <begin position="46"/>
        <end position="70"/>
    </location>
</feature>
<feature type="transmembrane region" description="Helical" evidence="6">
    <location>
        <begin position="115"/>
        <end position="135"/>
    </location>
</feature>
<evidence type="ECO:0000256" key="6">
    <source>
        <dbReference type="RuleBase" id="RU369037"/>
    </source>
</evidence>
<accession>A0A2P8VKR7</accession>
<feature type="transmembrane region" description="Helical" evidence="6">
    <location>
        <begin position="155"/>
        <end position="172"/>
    </location>
</feature>
<evidence type="ECO:0000256" key="5">
    <source>
        <dbReference type="ARBA" id="ARBA00023136"/>
    </source>
</evidence>
<evidence type="ECO:0000256" key="2">
    <source>
        <dbReference type="ARBA" id="ARBA00022475"/>
    </source>
</evidence>
<feature type="domain" description="Copper resistance protein D" evidence="7">
    <location>
        <begin position="183"/>
        <end position="281"/>
    </location>
</feature>
<dbReference type="PANTHER" id="PTHR34820:SF4">
    <property type="entry name" value="INNER MEMBRANE PROTEIN YEBZ"/>
    <property type="match status" value="1"/>
</dbReference>
<dbReference type="EMBL" id="PYEP01000003">
    <property type="protein sequence ID" value="PSN08132.1"/>
    <property type="molecule type" value="Genomic_DNA"/>
</dbReference>
<dbReference type="InterPro" id="IPR047689">
    <property type="entry name" value="CopD"/>
</dbReference>
<comment type="similarity">
    <text evidence="6">Belongs to the CopD family.</text>
</comment>
<dbReference type="Proteomes" id="UP000240212">
    <property type="component" value="Unassembled WGS sequence"/>
</dbReference>
<feature type="transmembrane region" description="Helical" evidence="6">
    <location>
        <begin position="90"/>
        <end position="108"/>
    </location>
</feature>
<dbReference type="GO" id="GO:0005886">
    <property type="term" value="C:plasma membrane"/>
    <property type="evidence" value="ECO:0007669"/>
    <property type="project" value="UniProtKB-SubCell"/>
</dbReference>
<dbReference type="Pfam" id="PF05425">
    <property type="entry name" value="CopD"/>
    <property type="match status" value="1"/>
</dbReference>
<comment type="caution">
    <text evidence="8">The sequence shown here is derived from an EMBL/GenBank/DDBJ whole genome shotgun (WGS) entry which is preliminary data.</text>
</comment>
<feature type="transmembrane region" description="Helical" evidence="6">
    <location>
        <begin position="193"/>
        <end position="215"/>
    </location>
</feature>
<sequence>MMELLYPALRGLHILALCTLSGGAVSLTCFTRGALRATMAHRLRRVLVACALLLMVTTVGLYLTQAGLMGDGPADMLNPDVLRAVAGTRFGNVWLVQGGFAASTLAALCVPGRVLLLILAGAQLALLAWTGHAAMNDGPLGALQRLNHSLHLLSAAWWIGGLLPLLICMRLGREPALREDAIRAMRRFSLSGHAAVAGVVLTGVLNGLIITGFRWHGFTPWLQLLMVKVGLVAGMVAIALYNRYVLVPRFHAGPDAIARFIRLTQAEMLLGVLVIATVTLLATWAPF</sequence>
<keyword evidence="6" id="KW-0997">Cell inner membrane</keyword>
<reference evidence="8 9" key="1">
    <citation type="submission" date="2018-03" db="EMBL/GenBank/DDBJ databases">
        <title>Draft genome sequence of the first documented clinical Siccibacter turicensis isolate in Austria.</title>
        <authorList>
            <person name="Lepuschitz S."/>
            <person name="Pekard-Amenitsch S."/>
            <person name="Haunold R."/>
            <person name="Schill S."/>
            <person name="Mach R."/>
            <person name="Allerberger F."/>
            <person name="Ruppitsch W."/>
            <person name="Forsythe S.J."/>
        </authorList>
    </citation>
    <scope>NUCLEOTIDE SEQUENCE [LARGE SCALE GENOMIC DNA]</scope>
    <source>
        <strain evidence="8 9">6100069499-17</strain>
    </source>
</reference>
<evidence type="ECO:0000256" key="3">
    <source>
        <dbReference type="ARBA" id="ARBA00022692"/>
    </source>
</evidence>
<proteinExistence type="inferred from homology"/>
<evidence type="ECO:0000256" key="4">
    <source>
        <dbReference type="ARBA" id="ARBA00022989"/>
    </source>
</evidence>
<feature type="transmembrane region" description="Helical" evidence="6">
    <location>
        <begin position="221"/>
        <end position="241"/>
    </location>
</feature>
<gene>
    <name evidence="8" type="ORF">C7G83_08090</name>
</gene>
<evidence type="ECO:0000313" key="9">
    <source>
        <dbReference type="Proteomes" id="UP000240212"/>
    </source>
</evidence>
<evidence type="ECO:0000313" key="8">
    <source>
        <dbReference type="EMBL" id="PSN08132.1"/>
    </source>
</evidence>
<dbReference type="AlphaFoldDB" id="A0A2P8VKR7"/>
<dbReference type="STRING" id="1388748.GCA_000463155_02592"/>
<keyword evidence="6" id="KW-0186">Copper</keyword>
<organism evidence="8 9">
    <name type="scientific">Siccibacter turicensis</name>
    <dbReference type="NCBI Taxonomy" id="357233"/>
    <lineage>
        <taxon>Bacteria</taxon>
        <taxon>Pseudomonadati</taxon>
        <taxon>Pseudomonadota</taxon>
        <taxon>Gammaproteobacteria</taxon>
        <taxon>Enterobacterales</taxon>
        <taxon>Enterobacteriaceae</taxon>
        <taxon>Siccibacter</taxon>
    </lineage>
</organism>
<feature type="transmembrane region" description="Helical" evidence="6">
    <location>
        <begin position="12"/>
        <end position="34"/>
    </location>
</feature>
<dbReference type="NCBIfam" id="NF033808">
    <property type="entry name" value="copper_CopD"/>
    <property type="match status" value="1"/>
</dbReference>
<keyword evidence="3 6" id="KW-0812">Transmembrane</keyword>